<protein>
    <submittedName>
        <fullName evidence="1">Uncharacterized protein</fullName>
    </submittedName>
</protein>
<proteinExistence type="predicted"/>
<reference evidence="1 2" key="1">
    <citation type="submission" date="2015-09" db="EMBL/GenBank/DDBJ databases">
        <title>Trachymyrmex cornetzi WGS genome.</title>
        <authorList>
            <person name="Nygaard S."/>
            <person name="Hu H."/>
            <person name="Boomsma J."/>
            <person name="Zhang G."/>
        </authorList>
    </citation>
    <scope>NUCLEOTIDE SEQUENCE [LARGE SCALE GENOMIC DNA]</scope>
    <source>
        <strain evidence="1">Tcor2-1</strain>
        <tissue evidence="1">Whole body</tissue>
    </source>
</reference>
<sequence length="108" mass="12616">NKFYPRHIIQCCYYFHMIFHVSKNMQEQILLYLQDTHFTGRAFLLNLPASSCQGLTDAKLSSAIISQTLLSARRRSIANEWPRRTISDIAVWILHFEIESMPISLSDR</sequence>
<keyword evidence="2" id="KW-1185">Reference proteome</keyword>
<dbReference type="EMBL" id="KQ979479">
    <property type="protein sequence ID" value="KYN21408.1"/>
    <property type="molecule type" value="Genomic_DNA"/>
</dbReference>
<feature type="non-terminal residue" evidence="1">
    <location>
        <position position="1"/>
    </location>
</feature>
<dbReference type="Proteomes" id="UP000078492">
    <property type="component" value="Unassembled WGS sequence"/>
</dbReference>
<evidence type="ECO:0000313" key="2">
    <source>
        <dbReference type="Proteomes" id="UP000078492"/>
    </source>
</evidence>
<dbReference type="AlphaFoldDB" id="A0A195E878"/>
<evidence type="ECO:0000313" key="1">
    <source>
        <dbReference type="EMBL" id="KYN21408.1"/>
    </source>
</evidence>
<accession>A0A195E878</accession>
<name>A0A195E878_9HYME</name>
<gene>
    <name evidence="1" type="ORF">ALC57_06334</name>
</gene>
<organism evidence="1 2">
    <name type="scientific">Trachymyrmex cornetzi</name>
    <dbReference type="NCBI Taxonomy" id="471704"/>
    <lineage>
        <taxon>Eukaryota</taxon>
        <taxon>Metazoa</taxon>
        <taxon>Ecdysozoa</taxon>
        <taxon>Arthropoda</taxon>
        <taxon>Hexapoda</taxon>
        <taxon>Insecta</taxon>
        <taxon>Pterygota</taxon>
        <taxon>Neoptera</taxon>
        <taxon>Endopterygota</taxon>
        <taxon>Hymenoptera</taxon>
        <taxon>Apocrita</taxon>
        <taxon>Aculeata</taxon>
        <taxon>Formicoidea</taxon>
        <taxon>Formicidae</taxon>
        <taxon>Myrmicinae</taxon>
        <taxon>Trachymyrmex</taxon>
    </lineage>
</organism>